<keyword evidence="3" id="KW-0489">Methyltransferase</keyword>
<keyword evidence="3" id="KW-0808">Transferase</keyword>
<dbReference type="PANTHER" id="PTHR42912:SF45">
    <property type="entry name" value="23S RRNA (GUANINE(745)-N(1))-METHYLTRANSFERASE"/>
    <property type="match status" value="1"/>
</dbReference>
<dbReference type="InterPro" id="IPR048647">
    <property type="entry name" value="RlmA_N"/>
</dbReference>
<dbReference type="Pfam" id="PF21302">
    <property type="entry name" value="Zn_ribbon_RlmA"/>
    <property type="match status" value="1"/>
</dbReference>
<protein>
    <submittedName>
        <fullName evidence="3">SAM-dependent methyltransferase</fullName>
    </submittedName>
</protein>
<sequence length="285" mass="31297">MIHRTPFQALACPLDGEPLHLEGGTWRCASNHSFDVAKQGYINLLPVQQKRSTDPGDSKAMVAARQRFLAAGDYAPIAKALSQAVMRHCEQPETYSCLDAGCGEGYYLRQLAQQLPDAQALSLMGLDISKWAVQSAAKQEDKHAPISRWVVGSNAQLPVQSATLDSVLCMFGFPVYSEFARVLKPGGQLIQVEAGPEHLRELREIIYPTLKPAREKALDVPEGFKHLASEQVRYSISLEGAESIGDLLTMTPHLYRASAQGREKAAALEQLTLTIDAQLTVWERG</sequence>
<evidence type="ECO:0000259" key="1">
    <source>
        <dbReference type="Pfam" id="PF13649"/>
    </source>
</evidence>
<evidence type="ECO:0000313" key="3">
    <source>
        <dbReference type="EMBL" id="GGC76914.1"/>
    </source>
</evidence>
<dbReference type="Proteomes" id="UP000597301">
    <property type="component" value="Unassembled WGS sequence"/>
</dbReference>
<dbReference type="GO" id="GO:0008168">
    <property type="term" value="F:methyltransferase activity"/>
    <property type="evidence" value="ECO:0007669"/>
    <property type="project" value="UniProtKB-KW"/>
</dbReference>
<dbReference type="PIRSF" id="PIRSF018249">
    <property type="entry name" value="MyrA_prd"/>
    <property type="match status" value="1"/>
</dbReference>
<dbReference type="InterPro" id="IPR041698">
    <property type="entry name" value="Methyltransf_25"/>
</dbReference>
<dbReference type="GO" id="GO:0032259">
    <property type="term" value="P:methylation"/>
    <property type="evidence" value="ECO:0007669"/>
    <property type="project" value="UniProtKB-KW"/>
</dbReference>
<dbReference type="InterPro" id="IPR016718">
    <property type="entry name" value="rRNA_m1G-MeTrfase_A_prd"/>
</dbReference>
<dbReference type="InterPro" id="IPR029063">
    <property type="entry name" value="SAM-dependent_MTases_sf"/>
</dbReference>
<organism evidence="3 4">
    <name type="scientific">Vreelandella lutescens</name>
    <dbReference type="NCBI Taxonomy" id="1602943"/>
    <lineage>
        <taxon>Bacteria</taxon>
        <taxon>Pseudomonadati</taxon>
        <taxon>Pseudomonadota</taxon>
        <taxon>Gammaproteobacteria</taxon>
        <taxon>Oceanospirillales</taxon>
        <taxon>Halomonadaceae</taxon>
        <taxon>Vreelandella</taxon>
    </lineage>
</organism>
<dbReference type="CDD" id="cd02440">
    <property type="entry name" value="AdoMet_MTases"/>
    <property type="match status" value="1"/>
</dbReference>
<proteinExistence type="predicted"/>
<dbReference type="Pfam" id="PF13649">
    <property type="entry name" value="Methyltransf_25"/>
    <property type="match status" value="1"/>
</dbReference>
<dbReference type="EMBL" id="BMHM01000001">
    <property type="protein sequence ID" value="GGC76914.1"/>
    <property type="molecule type" value="Genomic_DNA"/>
</dbReference>
<dbReference type="Gene3D" id="3.40.50.150">
    <property type="entry name" value="Vaccinia Virus protein VP39"/>
    <property type="match status" value="1"/>
</dbReference>
<feature type="domain" description="23S rRNA (guanine(745)-N(1))-methyltransferase N-terminal" evidence="2">
    <location>
        <begin position="11"/>
        <end position="52"/>
    </location>
</feature>
<reference evidence="4" key="1">
    <citation type="journal article" date="2019" name="Int. J. Syst. Evol. Microbiol.">
        <title>The Global Catalogue of Microorganisms (GCM) 10K type strain sequencing project: providing services to taxonomists for standard genome sequencing and annotation.</title>
        <authorList>
            <consortium name="The Broad Institute Genomics Platform"/>
            <consortium name="The Broad Institute Genome Sequencing Center for Infectious Disease"/>
            <person name="Wu L."/>
            <person name="Ma J."/>
        </authorList>
    </citation>
    <scope>NUCLEOTIDE SEQUENCE [LARGE SCALE GENOMIC DNA]</scope>
    <source>
        <strain evidence="4">CGMCC 1.15122</strain>
    </source>
</reference>
<dbReference type="SUPFAM" id="SSF53335">
    <property type="entry name" value="S-adenosyl-L-methionine-dependent methyltransferases"/>
    <property type="match status" value="1"/>
</dbReference>
<comment type="caution">
    <text evidence="3">The sequence shown here is derived from an EMBL/GenBank/DDBJ whole genome shotgun (WGS) entry which is preliminary data.</text>
</comment>
<evidence type="ECO:0000313" key="4">
    <source>
        <dbReference type="Proteomes" id="UP000597301"/>
    </source>
</evidence>
<dbReference type="PANTHER" id="PTHR42912">
    <property type="entry name" value="METHYLTRANSFERASE"/>
    <property type="match status" value="1"/>
</dbReference>
<name>A0ABQ1NHT6_9GAMM</name>
<dbReference type="InterPro" id="IPR050508">
    <property type="entry name" value="Methyltransf_Superfamily"/>
</dbReference>
<accession>A0ABQ1NHT6</accession>
<gene>
    <name evidence="3" type="ORF">GCM10011382_03510</name>
</gene>
<feature type="domain" description="Methyltransferase" evidence="1">
    <location>
        <begin position="98"/>
        <end position="187"/>
    </location>
</feature>
<evidence type="ECO:0000259" key="2">
    <source>
        <dbReference type="Pfam" id="PF21302"/>
    </source>
</evidence>
<keyword evidence="4" id="KW-1185">Reference proteome</keyword>